<protein>
    <submittedName>
        <fullName evidence="4">TraM recognition domain-containing protein</fullName>
    </submittedName>
</protein>
<reference evidence="4" key="1">
    <citation type="submission" date="2020-04" db="EMBL/GenBank/DDBJ databases">
        <authorList>
            <person name="Zhang T."/>
        </authorList>
    </citation>
    <scope>NUCLEOTIDE SEQUENCE</scope>
    <source>
        <strain evidence="4">HKST-UBA15</strain>
    </source>
</reference>
<reference evidence="4" key="2">
    <citation type="journal article" date="2021" name="Microbiome">
        <title>Successional dynamics and alternative stable states in a saline activated sludge microbial community over 9 years.</title>
        <authorList>
            <person name="Wang Y."/>
            <person name="Ye J."/>
            <person name="Ju F."/>
            <person name="Liu L."/>
            <person name="Boyd J.A."/>
            <person name="Deng Y."/>
            <person name="Parks D.H."/>
            <person name="Jiang X."/>
            <person name="Yin X."/>
            <person name="Woodcroft B.J."/>
            <person name="Tyson G.W."/>
            <person name="Hugenholtz P."/>
            <person name="Polz M.F."/>
            <person name="Zhang T."/>
        </authorList>
    </citation>
    <scope>NUCLEOTIDE SEQUENCE</scope>
    <source>
        <strain evidence="4">HKST-UBA15</strain>
    </source>
</reference>
<feature type="domain" description="DUF8128" evidence="3">
    <location>
        <begin position="73"/>
        <end position="354"/>
    </location>
</feature>
<evidence type="ECO:0000256" key="2">
    <source>
        <dbReference type="SAM" id="Phobius"/>
    </source>
</evidence>
<keyword evidence="2" id="KW-0472">Membrane</keyword>
<dbReference type="AlphaFoldDB" id="A0A955IDX8"/>
<dbReference type="PANTHER" id="PTHR30121:SF11">
    <property type="entry name" value="AAA+ ATPASE DOMAIN-CONTAINING PROTEIN"/>
    <property type="match status" value="1"/>
</dbReference>
<dbReference type="InterPro" id="IPR051162">
    <property type="entry name" value="T4SS_component"/>
</dbReference>
<proteinExistence type="predicted"/>
<gene>
    <name evidence="4" type="ORF">KC675_02245</name>
</gene>
<dbReference type="InterPro" id="IPR027417">
    <property type="entry name" value="P-loop_NTPase"/>
</dbReference>
<evidence type="ECO:0000313" key="4">
    <source>
        <dbReference type="EMBL" id="MCA9379978.1"/>
    </source>
</evidence>
<organism evidence="4 5">
    <name type="scientific">Candidatus Dojkabacteria bacterium</name>
    <dbReference type="NCBI Taxonomy" id="2099670"/>
    <lineage>
        <taxon>Bacteria</taxon>
        <taxon>Candidatus Dojkabacteria</taxon>
    </lineage>
</organism>
<feature type="transmembrane region" description="Helical" evidence="2">
    <location>
        <begin position="29"/>
        <end position="51"/>
    </location>
</feature>
<feature type="compositionally biased region" description="Gly residues" evidence="1">
    <location>
        <begin position="810"/>
        <end position="823"/>
    </location>
</feature>
<dbReference type="Pfam" id="PF26449">
    <property type="entry name" value="DUF8128"/>
    <property type="match status" value="1"/>
</dbReference>
<keyword evidence="2" id="KW-1133">Transmembrane helix</keyword>
<evidence type="ECO:0000256" key="1">
    <source>
        <dbReference type="SAM" id="MobiDB-lite"/>
    </source>
</evidence>
<name>A0A955IDX8_9BACT</name>
<evidence type="ECO:0000259" key="3">
    <source>
        <dbReference type="Pfam" id="PF26449"/>
    </source>
</evidence>
<dbReference type="Proteomes" id="UP000745577">
    <property type="component" value="Unassembled WGS sequence"/>
</dbReference>
<dbReference type="InterPro" id="IPR058441">
    <property type="entry name" value="DUF8128"/>
</dbReference>
<feature type="region of interest" description="Disordered" evidence="1">
    <location>
        <begin position="795"/>
        <end position="832"/>
    </location>
</feature>
<accession>A0A955IDX8</accession>
<sequence>MILLQSRTVVNAPANTGSSMFGFIAEPTFWIIFILSIIGFIGSIFLTRFLVLKFLSRIKEASIEKKSLDAEIFEVRLPKTNEVEIQAADQMFSGLLNIGEKLKGKQKYVGAKNFVSFEVVGLPETIRFYIVTSKNVSNTVEKAINGAYPTAEVIKVDEYNIFNDSSKVDFASLKLNKDSYKPVRTYEELSTDSLSSILTTMSKLRLGEAAAFQVVMTSAGSGWREAGKKYVQKVRHNNSDPEKKKIDAPEDMLASIEKKCEKGGFYVDLRLVSVAKTMAEASQTLNTMTSSFSQFKKEGSNEFVKVSIKKKQKNQFIEDFIYRIPRETSILNTAELATIMHFPNKMINTPHINWLLSKRAPATAGIPTSGDLWLGNNFYRDVNKPIFMMRDDRRRHMYMVGKTGSGKSYMLQQMALQDIINGEGIAFLDPHGDSAEWLLERIPPHRIEDVIYWDPSDTERPLGFNIIEYYDEQDKHRVVNAILGMMQKMFDPHNQGITGPRFERAVRNAMLTVMEEEGTTLVEVLRILSDQNYANKKIPNIKDELVKRYWTDEIANTQEFHKSEVLGYIVSKFDRFVTNKLARNIFGQAKSGFNMRWVMDNQKVLIVNLSKGLIGEENAQFLGLLLVPRILSAAMSRADIRQDDRKDFYLYVDEFQNFSTEDFAQILSEARKYRLNLIVANQYITQIDEKIRNAVFGNVGSVISFKVGNQDAQFLESVFMPIFDANDLVNLENVNAYVKIIYQGESPPAFSINTNYKYATFDIPKDGDKRTGDIVKNLSRYRYGRDRALVEAEMRERARMDDETPAPKSGMGGMGMPVLGGGAMNTPLKPKT</sequence>
<keyword evidence="2" id="KW-0812">Transmembrane</keyword>
<dbReference type="Gene3D" id="3.40.50.300">
    <property type="entry name" value="P-loop containing nucleotide triphosphate hydrolases"/>
    <property type="match status" value="2"/>
</dbReference>
<dbReference type="EMBL" id="JAGQLL010000022">
    <property type="protein sequence ID" value="MCA9379978.1"/>
    <property type="molecule type" value="Genomic_DNA"/>
</dbReference>
<comment type="caution">
    <text evidence="4">The sequence shown here is derived from an EMBL/GenBank/DDBJ whole genome shotgun (WGS) entry which is preliminary data.</text>
</comment>
<dbReference type="SUPFAM" id="SSF52540">
    <property type="entry name" value="P-loop containing nucleoside triphosphate hydrolases"/>
    <property type="match status" value="1"/>
</dbReference>
<dbReference type="PANTHER" id="PTHR30121">
    <property type="entry name" value="UNCHARACTERIZED PROTEIN YJGR-RELATED"/>
    <property type="match status" value="1"/>
</dbReference>
<evidence type="ECO:0000313" key="5">
    <source>
        <dbReference type="Proteomes" id="UP000745577"/>
    </source>
</evidence>